<evidence type="ECO:0000259" key="1">
    <source>
        <dbReference type="Pfam" id="PF14237"/>
    </source>
</evidence>
<keyword evidence="3" id="KW-1185">Reference proteome</keyword>
<organism evidence="2 3">
    <name type="scientific">Acanthopleuribacter pedis</name>
    <dbReference type="NCBI Taxonomy" id="442870"/>
    <lineage>
        <taxon>Bacteria</taxon>
        <taxon>Pseudomonadati</taxon>
        <taxon>Acidobacteriota</taxon>
        <taxon>Holophagae</taxon>
        <taxon>Acanthopleuribacterales</taxon>
        <taxon>Acanthopleuribacteraceae</taxon>
        <taxon>Acanthopleuribacter</taxon>
    </lineage>
</organism>
<comment type="caution">
    <text evidence="2">The sequence shown here is derived from an EMBL/GenBank/DDBJ whole genome shotgun (WGS) entry which is preliminary data.</text>
</comment>
<dbReference type="EMBL" id="JAFREP010000012">
    <property type="protein sequence ID" value="MBO1319507.1"/>
    <property type="molecule type" value="Genomic_DNA"/>
</dbReference>
<proteinExistence type="predicted"/>
<dbReference type="AlphaFoldDB" id="A0A8J7Q2S2"/>
<dbReference type="InterPro" id="IPR025640">
    <property type="entry name" value="GYF_2"/>
</dbReference>
<reference evidence="2" key="1">
    <citation type="submission" date="2021-03" db="EMBL/GenBank/DDBJ databases">
        <authorList>
            <person name="Wang G."/>
        </authorList>
    </citation>
    <scope>NUCLEOTIDE SEQUENCE</scope>
    <source>
        <strain evidence="2">KCTC 12899</strain>
    </source>
</reference>
<accession>A0A8J7Q2S2</accession>
<gene>
    <name evidence="2" type="ORF">J3U88_13615</name>
</gene>
<dbReference type="Pfam" id="PF14237">
    <property type="entry name" value="GYF_2"/>
    <property type="match status" value="1"/>
</dbReference>
<protein>
    <submittedName>
        <fullName evidence="2">DUF4339 domain-containing protein</fullName>
    </submittedName>
</protein>
<evidence type="ECO:0000313" key="2">
    <source>
        <dbReference type="EMBL" id="MBO1319507.1"/>
    </source>
</evidence>
<dbReference type="Proteomes" id="UP000664417">
    <property type="component" value="Unassembled WGS sequence"/>
</dbReference>
<sequence length="269" mass="30084">MPLPDFPTADQEVIHVHHKGNNLGPFAGPKLVDMLDAGELAAEDPFWFPGMSDWIKLKQAPQFIDHFRAAAKPVGPPPPVPQSRDDQLDAVFGKLIDKSWAYLDEYNFASRIDEIFLGAVITSTLDAGYNLIDLNSDGQNHYLRFENFDDGSRTIFRLNHFTGDLVSSNVIGQKARVMVGYGERVGNIGTIMSALKAEVKSGIFNNAEPGSIVVDADLTSGYIYCQVDMFWSLDEIISRNYDIDYETLAEWIRASNNALRKYLRGRFAN</sequence>
<feature type="domain" description="GYF" evidence="1">
    <location>
        <begin position="15"/>
        <end position="63"/>
    </location>
</feature>
<name>A0A8J7Q2S2_9BACT</name>
<dbReference type="RefSeq" id="WP_207859391.1">
    <property type="nucleotide sequence ID" value="NZ_JAFREP010000012.1"/>
</dbReference>
<evidence type="ECO:0000313" key="3">
    <source>
        <dbReference type="Proteomes" id="UP000664417"/>
    </source>
</evidence>